<dbReference type="AlphaFoldDB" id="A0A0D3KGN6"/>
<protein>
    <submittedName>
        <fullName evidence="1">Uncharacterized protein</fullName>
    </submittedName>
</protein>
<organism evidence="1 2">
    <name type="scientific">Emiliania huxleyi (strain CCMP1516)</name>
    <dbReference type="NCBI Taxonomy" id="280463"/>
    <lineage>
        <taxon>Eukaryota</taxon>
        <taxon>Haptista</taxon>
        <taxon>Haptophyta</taxon>
        <taxon>Prymnesiophyceae</taxon>
        <taxon>Isochrysidales</taxon>
        <taxon>Noelaerhabdaceae</taxon>
        <taxon>Emiliania</taxon>
    </lineage>
</organism>
<dbReference type="GeneID" id="17280195"/>
<dbReference type="RefSeq" id="XP_005787350.1">
    <property type="nucleotide sequence ID" value="XM_005787293.1"/>
</dbReference>
<proteinExistence type="predicted"/>
<accession>A0A0D3KGN6</accession>
<evidence type="ECO:0000313" key="2">
    <source>
        <dbReference type="Proteomes" id="UP000013827"/>
    </source>
</evidence>
<dbReference type="HOGENOM" id="CLU_2502658_0_0_1"/>
<dbReference type="KEGG" id="ehx:EMIHUDRAFT_455416"/>
<dbReference type="EnsemblProtists" id="EOD34921">
    <property type="protein sequence ID" value="EOD34921"/>
    <property type="gene ID" value="EMIHUDRAFT_455416"/>
</dbReference>
<reference evidence="2" key="1">
    <citation type="journal article" date="2013" name="Nature">
        <title>Pan genome of the phytoplankton Emiliania underpins its global distribution.</title>
        <authorList>
            <person name="Read B.A."/>
            <person name="Kegel J."/>
            <person name="Klute M.J."/>
            <person name="Kuo A."/>
            <person name="Lefebvre S.C."/>
            <person name="Maumus F."/>
            <person name="Mayer C."/>
            <person name="Miller J."/>
            <person name="Monier A."/>
            <person name="Salamov A."/>
            <person name="Young J."/>
            <person name="Aguilar M."/>
            <person name="Claverie J.M."/>
            <person name="Frickenhaus S."/>
            <person name="Gonzalez K."/>
            <person name="Herman E.K."/>
            <person name="Lin Y.C."/>
            <person name="Napier J."/>
            <person name="Ogata H."/>
            <person name="Sarno A.F."/>
            <person name="Shmutz J."/>
            <person name="Schroeder D."/>
            <person name="de Vargas C."/>
            <person name="Verret F."/>
            <person name="von Dassow P."/>
            <person name="Valentin K."/>
            <person name="Van de Peer Y."/>
            <person name="Wheeler G."/>
            <person name="Dacks J.B."/>
            <person name="Delwiche C.F."/>
            <person name="Dyhrman S.T."/>
            <person name="Glockner G."/>
            <person name="John U."/>
            <person name="Richards T."/>
            <person name="Worden A.Z."/>
            <person name="Zhang X."/>
            <person name="Grigoriev I.V."/>
            <person name="Allen A.E."/>
            <person name="Bidle K."/>
            <person name="Borodovsky M."/>
            <person name="Bowler C."/>
            <person name="Brownlee C."/>
            <person name="Cock J.M."/>
            <person name="Elias M."/>
            <person name="Gladyshev V.N."/>
            <person name="Groth M."/>
            <person name="Guda C."/>
            <person name="Hadaegh A."/>
            <person name="Iglesias-Rodriguez M.D."/>
            <person name="Jenkins J."/>
            <person name="Jones B.M."/>
            <person name="Lawson T."/>
            <person name="Leese F."/>
            <person name="Lindquist E."/>
            <person name="Lobanov A."/>
            <person name="Lomsadze A."/>
            <person name="Malik S.B."/>
            <person name="Marsh M.E."/>
            <person name="Mackinder L."/>
            <person name="Mock T."/>
            <person name="Mueller-Roeber B."/>
            <person name="Pagarete A."/>
            <person name="Parker M."/>
            <person name="Probert I."/>
            <person name="Quesneville H."/>
            <person name="Raines C."/>
            <person name="Rensing S.A."/>
            <person name="Riano-Pachon D.M."/>
            <person name="Richier S."/>
            <person name="Rokitta S."/>
            <person name="Shiraiwa Y."/>
            <person name="Soanes D.M."/>
            <person name="van der Giezen M."/>
            <person name="Wahlund T.M."/>
            <person name="Williams B."/>
            <person name="Wilson W."/>
            <person name="Wolfe G."/>
            <person name="Wurch L.L."/>
        </authorList>
    </citation>
    <scope>NUCLEOTIDE SEQUENCE</scope>
</reference>
<sequence length="86" mass="9318">MNLEWSGLQKETLDDAALFYMCRWNPAPLTCMAAFGALLLSGSLGIYPDGHFDSVTKVTTGNFEGLVKETVDAGKTLFVRWIASAG</sequence>
<dbReference type="Proteomes" id="UP000013827">
    <property type="component" value="Unassembled WGS sequence"/>
</dbReference>
<keyword evidence="2" id="KW-1185">Reference proteome</keyword>
<reference evidence="1" key="2">
    <citation type="submission" date="2024-10" db="UniProtKB">
        <authorList>
            <consortium name="EnsemblProtists"/>
        </authorList>
    </citation>
    <scope>IDENTIFICATION</scope>
</reference>
<name>A0A0D3KGN6_EMIH1</name>
<evidence type="ECO:0000313" key="1">
    <source>
        <dbReference type="EnsemblProtists" id="EOD34921"/>
    </source>
</evidence>
<dbReference type="PaxDb" id="2903-EOD34921"/>